<evidence type="ECO:0000256" key="1">
    <source>
        <dbReference type="ARBA" id="ARBA00004752"/>
    </source>
</evidence>
<sequence length="398" mass="42413">MEHGFRRRTAICCALLVPSLALAAAGCTGRTSAELRDASGLVSYNVSGDGVDPGETVRVTVRKEAGDRITGVRATDGSGRPVEGELAGDGTAWRSTSALASQARYTLRVTTVDASGARGAAVHEFRTARAGNLLDIALGPAEGLYGVGQPVTAQLSAPVEDRRARAVVERGLEVTSRPAAAQGSWHWVDDRTLHYRPRTYWPAQATVRVRAQLDGARVTGDLYAGPDPELEFRTGARTEAVIDAASHTMKVVRDGKVLRTFPVTTGKPGFETRNGVKVVLAQEPFVRMTGASIGIPEDSPESYDLPVEWAVRVTWSGEYVHAAPWSVAAQGVANVSHGCTGMSTEDARWYFHETRPGDIVRVVNSGGGEMEPFGNGFGDWNLEWQQWLAGSALGGADG</sequence>
<keyword evidence="5" id="KW-0012">Acyltransferase</keyword>
<feature type="active site" description="Nucleophile" evidence="7">
    <location>
        <position position="339"/>
    </location>
</feature>
<dbReference type="PROSITE" id="PS51257">
    <property type="entry name" value="PROKAR_LIPOPROTEIN"/>
    <property type="match status" value="1"/>
</dbReference>
<evidence type="ECO:0000256" key="4">
    <source>
        <dbReference type="ARBA" id="ARBA00022984"/>
    </source>
</evidence>
<reference evidence="11" key="1">
    <citation type="journal article" date="2019" name="Int. J. Syst. Evol. Microbiol.">
        <title>The Global Catalogue of Microorganisms (GCM) 10K type strain sequencing project: providing services to taxonomists for standard genome sequencing and annotation.</title>
        <authorList>
            <consortium name="The Broad Institute Genomics Platform"/>
            <consortium name="The Broad Institute Genome Sequencing Center for Infectious Disease"/>
            <person name="Wu L."/>
            <person name="Ma J."/>
        </authorList>
    </citation>
    <scope>NUCLEOTIDE SEQUENCE [LARGE SCALE GENOMIC DNA]</scope>
    <source>
        <strain evidence="11">JCM 6307</strain>
    </source>
</reference>
<dbReference type="RefSeq" id="WP_344383565.1">
    <property type="nucleotide sequence ID" value="NZ_BAAATA010000014.1"/>
</dbReference>
<evidence type="ECO:0000256" key="5">
    <source>
        <dbReference type="ARBA" id="ARBA00023315"/>
    </source>
</evidence>
<comment type="caution">
    <text evidence="10">The sequence shown here is derived from an EMBL/GenBank/DDBJ whole genome shotgun (WGS) entry which is preliminary data.</text>
</comment>
<comment type="pathway">
    <text evidence="1 7">Cell wall biogenesis; peptidoglycan biosynthesis.</text>
</comment>
<dbReference type="Pfam" id="PF03734">
    <property type="entry name" value="YkuD"/>
    <property type="match status" value="1"/>
</dbReference>
<dbReference type="InterPro" id="IPR050979">
    <property type="entry name" value="LD-transpeptidase"/>
</dbReference>
<evidence type="ECO:0000256" key="6">
    <source>
        <dbReference type="ARBA" id="ARBA00023316"/>
    </source>
</evidence>
<keyword evidence="2" id="KW-0808">Transferase</keyword>
<feature type="signal peptide" evidence="8">
    <location>
        <begin position="1"/>
        <end position="23"/>
    </location>
</feature>
<keyword evidence="3 7" id="KW-0133">Cell shape</keyword>
<dbReference type="Gene3D" id="2.60.40.3710">
    <property type="match status" value="1"/>
</dbReference>
<evidence type="ECO:0000256" key="3">
    <source>
        <dbReference type="ARBA" id="ARBA00022960"/>
    </source>
</evidence>
<organism evidence="10 11">
    <name type="scientific">Streptomyces thermolineatus</name>
    <dbReference type="NCBI Taxonomy" id="44033"/>
    <lineage>
        <taxon>Bacteria</taxon>
        <taxon>Bacillati</taxon>
        <taxon>Actinomycetota</taxon>
        <taxon>Actinomycetes</taxon>
        <taxon>Kitasatosporales</taxon>
        <taxon>Streptomycetaceae</taxon>
        <taxon>Streptomyces</taxon>
    </lineage>
</organism>
<proteinExistence type="predicted"/>
<evidence type="ECO:0000313" key="11">
    <source>
        <dbReference type="Proteomes" id="UP001501358"/>
    </source>
</evidence>
<dbReference type="InterPro" id="IPR038063">
    <property type="entry name" value="Transpep_catalytic_dom"/>
</dbReference>
<accession>A0ABP5Z1C1</accession>
<dbReference type="Proteomes" id="UP001501358">
    <property type="component" value="Unassembled WGS sequence"/>
</dbReference>
<name>A0ABP5Z1C1_9ACTN</name>
<keyword evidence="8" id="KW-0732">Signal</keyword>
<keyword evidence="6 7" id="KW-0961">Cell wall biogenesis/degradation</keyword>
<dbReference type="SUPFAM" id="SSF141523">
    <property type="entry name" value="L,D-transpeptidase catalytic domain-like"/>
    <property type="match status" value="1"/>
</dbReference>
<dbReference type="Gene3D" id="2.40.440.10">
    <property type="entry name" value="L,D-transpeptidase catalytic domain-like"/>
    <property type="match status" value="1"/>
</dbReference>
<feature type="active site" description="Proton donor/acceptor" evidence="7">
    <location>
        <position position="321"/>
    </location>
</feature>
<gene>
    <name evidence="10" type="ORF">GCM10010406_28510</name>
</gene>
<dbReference type="Gene3D" id="2.60.40.3780">
    <property type="match status" value="1"/>
</dbReference>
<evidence type="ECO:0000259" key="9">
    <source>
        <dbReference type="PROSITE" id="PS52029"/>
    </source>
</evidence>
<feature type="chain" id="PRO_5045824871" evidence="8">
    <location>
        <begin position="24"/>
        <end position="398"/>
    </location>
</feature>
<dbReference type="PANTHER" id="PTHR30582">
    <property type="entry name" value="L,D-TRANSPEPTIDASE"/>
    <property type="match status" value="1"/>
</dbReference>
<keyword evidence="4 7" id="KW-0573">Peptidoglycan synthesis</keyword>
<evidence type="ECO:0000256" key="7">
    <source>
        <dbReference type="PROSITE-ProRule" id="PRU01373"/>
    </source>
</evidence>
<dbReference type="CDD" id="cd16913">
    <property type="entry name" value="YkuD_like"/>
    <property type="match status" value="1"/>
</dbReference>
<dbReference type="PROSITE" id="PS52029">
    <property type="entry name" value="LD_TPASE"/>
    <property type="match status" value="1"/>
</dbReference>
<dbReference type="EMBL" id="BAAATA010000014">
    <property type="protein sequence ID" value="GAA2490686.1"/>
    <property type="molecule type" value="Genomic_DNA"/>
</dbReference>
<dbReference type="InterPro" id="IPR005490">
    <property type="entry name" value="LD_TPept_cat_dom"/>
</dbReference>
<feature type="domain" description="L,D-TPase catalytic" evidence="9">
    <location>
        <begin position="238"/>
        <end position="363"/>
    </location>
</feature>
<protein>
    <submittedName>
        <fullName evidence="10">Ig-like domain-containing protein</fullName>
    </submittedName>
</protein>
<dbReference type="InterPro" id="IPR041280">
    <property type="entry name" value="Big_10"/>
</dbReference>
<evidence type="ECO:0000313" key="10">
    <source>
        <dbReference type="EMBL" id="GAA2490686.1"/>
    </source>
</evidence>
<dbReference type="PANTHER" id="PTHR30582:SF2">
    <property type="entry name" value="L,D-TRANSPEPTIDASE YCIB-RELATED"/>
    <property type="match status" value="1"/>
</dbReference>
<keyword evidence="11" id="KW-1185">Reference proteome</keyword>
<dbReference type="Pfam" id="PF17964">
    <property type="entry name" value="Big_10"/>
    <property type="match status" value="1"/>
</dbReference>
<evidence type="ECO:0000256" key="2">
    <source>
        <dbReference type="ARBA" id="ARBA00022679"/>
    </source>
</evidence>
<evidence type="ECO:0000256" key="8">
    <source>
        <dbReference type="SAM" id="SignalP"/>
    </source>
</evidence>